<sequence length="254" mass="28739">KIGNRVESVSLTMLERQTPLLFLLFIQSHAITYFRYSVLITQSDLSAGQTIDSGFKGESYRVYGTFASQQSTGAEFTRNIFIQGNSTISLYELSQSNASTFLLSPVVLYSPIQIVDNNTIDSFRFPFTIWIVTIDKLMPVYDAKSMNGVIPSLNTIAFGGLTVLSAEPFFNMHSFRMRVWTFMQFSTCGYDAILNDYQAMKIETFDYGPSSFVTLSTPILTLYTESFNINTNFTFTFDKENRFGDHNLNTLSTT</sequence>
<dbReference type="Proteomes" id="UP001328107">
    <property type="component" value="Unassembled WGS sequence"/>
</dbReference>
<protein>
    <submittedName>
        <fullName evidence="1">Uncharacterized protein</fullName>
    </submittedName>
</protein>
<evidence type="ECO:0000313" key="2">
    <source>
        <dbReference type="Proteomes" id="UP001328107"/>
    </source>
</evidence>
<keyword evidence="2" id="KW-1185">Reference proteome</keyword>
<name>A0AAN4Z4P2_9BILA</name>
<reference evidence="2" key="1">
    <citation type="submission" date="2022-10" db="EMBL/GenBank/DDBJ databases">
        <title>Genome assembly of Pristionchus species.</title>
        <authorList>
            <person name="Yoshida K."/>
            <person name="Sommer R.J."/>
        </authorList>
    </citation>
    <scope>NUCLEOTIDE SEQUENCE [LARGE SCALE GENOMIC DNA]</scope>
    <source>
        <strain evidence="2">RS5460</strain>
    </source>
</reference>
<dbReference type="AlphaFoldDB" id="A0AAN4Z4P2"/>
<comment type="caution">
    <text evidence="1">The sequence shown here is derived from an EMBL/GenBank/DDBJ whole genome shotgun (WGS) entry which is preliminary data.</text>
</comment>
<evidence type="ECO:0000313" key="1">
    <source>
        <dbReference type="EMBL" id="GMR31858.1"/>
    </source>
</evidence>
<accession>A0AAN4Z4P2</accession>
<organism evidence="1 2">
    <name type="scientific">Pristionchus mayeri</name>
    <dbReference type="NCBI Taxonomy" id="1317129"/>
    <lineage>
        <taxon>Eukaryota</taxon>
        <taxon>Metazoa</taxon>
        <taxon>Ecdysozoa</taxon>
        <taxon>Nematoda</taxon>
        <taxon>Chromadorea</taxon>
        <taxon>Rhabditida</taxon>
        <taxon>Rhabditina</taxon>
        <taxon>Diplogasteromorpha</taxon>
        <taxon>Diplogasteroidea</taxon>
        <taxon>Neodiplogasteridae</taxon>
        <taxon>Pristionchus</taxon>
    </lineage>
</organism>
<feature type="non-terminal residue" evidence="1">
    <location>
        <position position="1"/>
    </location>
</feature>
<dbReference type="EMBL" id="BTRK01000001">
    <property type="protein sequence ID" value="GMR31858.1"/>
    <property type="molecule type" value="Genomic_DNA"/>
</dbReference>
<feature type="non-terminal residue" evidence="1">
    <location>
        <position position="254"/>
    </location>
</feature>
<proteinExistence type="predicted"/>
<gene>
    <name evidence="1" type="ORF">PMAYCL1PPCAC_02053</name>
</gene>